<keyword evidence="1" id="KW-0472">Membrane</keyword>
<dbReference type="PANTHER" id="PTHR40547:SF1">
    <property type="entry name" value="SLL0298 PROTEIN"/>
    <property type="match status" value="1"/>
</dbReference>
<evidence type="ECO:0000256" key="1">
    <source>
        <dbReference type="SAM" id="Phobius"/>
    </source>
</evidence>
<proteinExistence type="predicted"/>
<evidence type="ECO:0000259" key="2">
    <source>
        <dbReference type="Pfam" id="PF09835"/>
    </source>
</evidence>
<dbReference type="EMBL" id="CP124535">
    <property type="protein sequence ID" value="WGV17142.1"/>
    <property type="molecule type" value="Genomic_DNA"/>
</dbReference>
<dbReference type="Proteomes" id="UP001230978">
    <property type="component" value="Chromosome"/>
</dbReference>
<organism evidence="3 4">
    <name type="scientific">Fuscovulum ytuae</name>
    <dbReference type="NCBI Taxonomy" id="3042299"/>
    <lineage>
        <taxon>Bacteria</taxon>
        <taxon>Pseudomonadati</taxon>
        <taxon>Pseudomonadota</taxon>
        <taxon>Alphaproteobacteria</taxon>
        <taxon>Rhodobacterales</taxon>
        <taxon>Paracoccaceae</taxon>
        <taxon>Fuscovulum</taxon>
    </lineage>
</organism>
<feature type="transmembrane region" description="Helical" evidence="1">
    <location>
        <begin position="74"/>
        <end position="96"/>
    </location>
</feature>
<dbReference type="RefSeq" id="WP_281468158.1">
    <property type="nucleotide sequence ID" value="NZ_CP124535.1"/>
</dbReference>
<name>A0ABY8QA51_9RHOB</name>
<sequence length="182" mass="19990">MRDWLKGLGRMRSSLEGNRTLRPVAEWLRAPSIWHVSRRSVARGAAIGLFSAFVLPVGQVFLAALIAIVTRGNVIVASLATLVTNPLVLPAIYVAAWRVGREILGPAEEIREVLEGEPVAADFLSGLSDASLYTAVGLLVFATVSAVIGYVLVHVVWWVTTRVKIRQRRRRAVQRRAARSEV</sequence>
<dbReference type="PANTHER" id="PTHR40547">
    <property type="entry name" value="SLL0298 PROTEIN"/>
    <property type="match status" value="1"/>
</dbReference>
<feature type="transmembrane region" description="Helical" evidence="1">
    <location>
        <begin position="45"/>
        <end position="67"/>
    </location>
</feature>
<dbReference type="InterPro" id="IPR018639">
    <property type="entry name" value="DUF2062"/>
</dbReference>
<dbReference type="Pfam" id="PF09835">
    <property type="entry name" value="DUF2062"/>
    <property type="match status" value="1"/>
</dbReference>
<feature type="transmembrane region" description="Helical" evidence="1">
    <location>
        <begin position="132"/>
        <end position="160"/>
    </location>
</feature>
<protein>
    <submittedName>
        <fullName evidence="3">DUF2062 domain-containing protein</fullName>
    </submittedName>
</protein>
<keyword evidence="1" id="KW-0812">Transmembrane</keyword>
<evidence type="ECO:0000313" key="3">
    <source>
        <dbReference type="EMBL" id="WGV17142.1"/>
    </source>
</evidence>
<accession>A0ABY8QA51</accession>
<evidence type="ECO:0000313" key="4">
    <source>
        <dbReference type="Proteomes" id="UP001230978"/>
    </source>
</evidence>
<keyword evidence="4" id="KW-1185">Reference proteome</keyword>
<keyword evidence="1" id="KW-1133">Transmembrane helix</keyword>
<feature type="domain" description="DUF2062" evidence="2">
    <location>
        <begin position="21"/>
        <end position="163"/>
    </location>
</feature>
<gene>
    <name evidence="3" type="ORF">QF092_04870</name>
</gene>
<reference evidence="3 4" key="1">
    <citation type="submission" date="2023-04" db="EMBL/GenBank/DDBJ databases">
        <title>YMD61, complete Genome.</title>
        <authorList>
            <person name="Zhang J."/>
        </authorList>
    </citation>
    <scope>NUCLEOTIDE SEQUENCE [LARGE SCALE GENOMIC DNA]</scope>
    <source>
        <strain evidence="3 4">YMD61</strain>
    </source>
</reference>